<dbReference type="Pfam" id="PF05103">
    <property type="entry name" value="DivIVA"/>
    <property type="match status" value="1"/>
</dbReference>
<evidence type="ECO:0000256" key="6">
    <source>
        <dbReference type="ARBA" id="ARBA00023306"/>
    </source>
</evidence>
<protein>
    <submittedName>
        <fullName evidence="9">Cell cycle protein GpsB</fullName>
    </submittedName>
</protein>
<dbReference type="GO" id="GO:0051301">
    <property type="term" value="P:cell division"/>
    <property type="evidence" value="ECO:0007669"/>
    <property type="project" value="UniProtKB-KW"/>
</dbReference>
<evidence type="ECO:0000313" key="10">
    <source>
        <dbReference type="Proteomes" id="UP001321804"/>
    </source>
</evidence>
<name>A0AAU9D2G0_9LACO</name>
<dbReference type="InterPro" id="IPR019933">
    <property type="entry name" value="DivIVA_domain"/>
</dbReference>
<keyword evidence="6" id="KW-0131">Cell cycle</keyword>
<reference evidence="9 10" key="1">
    <citation type="journal article" date="2023" name="Microbiol. Spectr.">
        <title>Symbiosis of Carpenter Bees with Uncharacterized Lactic Acid Bacteria Showing NAD Auxotrophy.</title>
        <authorList>
            <person name="Kawasaki S."/>
            <person name="Ozawa K."/>
            <person name="Mori T."/>
            <person name="Yamamoto A."/>
            <person name="Ito M."/>
            <person name="Ohkuma M."/>
            <person name="Sakamoto M."/>
            <person name="Matsutani M."/>
        </authorList>
    </citation>
    <scope>NUCLEOTIDE SEQUENCE [LARGE SCALE GENOMIC DNA]</scope>
    <source>
        <strain evidence="9 10">KimC2</strain>
    </source>
</reference>
<proteinExistence type="predicted"/>
<evidence type="ECO:0000256" key="5">
    <source>
        <dbReference type="ARBA" id="ARBA00023054"/>
    </source>
</evidence>
<sequence length="123" mass="14492">MDNMQETSQNRSETENEFSIKLNPREIADKNFDTRLRGFDKDQVNEFLDDVIKDYENYIQEVDRLTRENQRLIRRADELSKQLTVAKQTGGMNKNSAVTNYDILKRISNLERKVFGLKLDNSD</sequence>
<evidence type="ECO:0000256" key="2">
    <source>
        <dbReference type="ARBA" id="ARBA00022490"/>
    </source>
</evidence>
<dbReference type="NCBIfam" id="TIGR03544">
    <property type="entry name" value="DivI1A_domain"/>
    <property type="match status" value="1"/>
</dbReference>
<dbReference type="InterPro" id="IPR011229">
    <property type="entry name" value="Cell_cycle_GpsB"/>
</dbReference>
<keyword evidence="2" id="KW-0963">Cytoplasm</keyword>
<evidence type="ECO:0000313" key="9">
    <source>
        <dbReference type="EMBL" id="BDR56480.1"/>
    </source>
</evidence>
<keyword evidence="5 7" id="KW-0175">Coiled coil</keyword>
<keyword evidence="3" id="KW-0132">Cell division</keyword>
<keyword evidence="4" id="KW-0133">Cell shape</keyword>
<dbReference type="AlphaFoldDB" id="A0AAU9D2G0"/>
<keyword evidence="10" id="KW-1185">Reference proteome</keyword>
<dbReference type="Gene3D" id="6.10.250.660">
    <property type="match status" value="1"/>
</dbReference>
<dbReference type="NCBIfam" id="NF010725">
    <property type="entry name" value="PRK14127.1"/>
    <property type="match status" value="1"/>
</dbReference>
<feature type="compositionally biased region" description="Polar residues" evidence="8">
    <location>
        <begin position="1"/>
        <end position="11"/>
    </location>
</feature>
<evidence type="ECO:0000256" key="4">
    <source>
        <dbReference type="ARBA" id="ARBA00022960"/>
    </source>
</evidence>
<evidence type="ECO:0000256" key="3">
    <source>
        <dbReference type="ARBA" id="ARBA00022618"/>
    </source>
</evidence>
<feature type="coiled-coil region" evidence="7">
    <location>
        <begin position="48"/>
        <end position="89"/>
    </location>
</feature>
<dbReference type="KEGG" id="xak:KIMC2_10420"/>
<dbReference type="PANTHER" id="PTHR35794">
    <property type="entry name" value="CELL DIVISION PROTEIN DIVIVA"/>
    <property type="match status" value="1"/>
</dbReference>
<gene>
    <name evidence="9" type="primary">gpsB</name>
    <name evidence="9" type="ORF">KIMC2_10420</name>
</gene>
<dbReference type="GO" id="GO:0005737">
    <property type="term" value="C:cytoplasm"/>
    <property type="evidence" value="ECO:0007669"/>
    <property type="project" value="UniProtKB-SubCell"/>
</dbReference>
<dbReference type="InterPro" id="IPR007793">
    <property type="entry name" value="DivIVA_fam"/>
</dbReference>
<dbReference type="Proteomes" id="UP001321804">
    <property type="component" value="Chromosome"/>
</dbReference>
<accession>A0AAU9D2G0</accession>
<evidence type="ECO:0000256" key="7">
    <source>
        <dbReference type="SAM" id="Coils"/>
    </source>
</evidence>
<evidence type="ECO:0000256" key="8">
    <source>
        <dbReference type="SAM" id="MobiDB-lite"/>
    </source>
</evidence>
<dbReference type="GO" id="GO:0008360">
    <property type="term" value="P:regulation of cell shape"/>
    <property type="evidence" value="ECO:0007669"/>
    <property type="project" value="UniProtKB-KW"/>
</dbReference>
<organism evidence="9 10">
    <name type="scientific">Xylocopilactobacillus apis</name>
    <dbReference type="NCBI Taxonomy" id="2932183"/>
    <lineage>
        <taxon>Bacteria</taxon>
        <taxon>Bacillati</taxon>
        <taxon>Bacillota</taxon>
        <taxon>Bacilli</taxon>
        <taxon>Lactobacillales</taxon>
        <taxon>Lactobacillaceae</taxon>
        <taxon>Xylocopilactobacillus</taxon>
    </lineage>
</organism>
<feature type="region of interest" description="Disordered" evidence="8">
    <location>
        <begin position="1"/>
        <end position="22"/>
    </location>
</feature>
<dbReference type="PANTHER" id="PTHR35794:SF1">
    <property type="entry name" value="CELL CYCLE PROTEIN GPSB"/>
    <property type="match status" value="1"/>
</dbReference>
<dbReference type="EMBL" id="AP026801">
    <property type="protein sequence ID" value="BDR56480.1"/>
    <property type="molecule type" value="Genomic_DNA"/>
</dbReference>
<evidence type="ECO:0000256" key="1">
    <source>
        <dbReference type="ARBA" id="ARBA00004496"/>
    </source>
</evidence>
<dbReference type="PIRSF" id="PIRSF029938">
    <property type="entry name" value="UCP029938"/>
    <property type="match status" value="1"/>
</dbReference>
<comment type="subcellular location">
    <subcellularLocation>
        <location evidence="1">Cytoplasm</location>
    </subcellularLocation>
</comment>